<evidence type="ECO:0000313" key="2">
    <source>
        <dbReference type="Proteomes" id="UP000887574"/>
    </source>
</evidence>
<protein>
    <submittedName>
        <fullName evidence="3">Uncharacterized protein</fullName>
    </submittedName>
</protein>
<organism evidence="2 3">
    <name type="scientific">Ditylenchus dipsaci</name>
    <dbReference type="NCBI Taxonomy" id="166011"/>
    <lineage>
        <taxon>Eukaryota</taxon>
        <taxon>Metazoa</taxon>
        <taxon>Ecdysozoa</taxon>
        <taxon>Nematoda</taxon>
        <taxon>Chromadorea</taxon>
        <taxon>Rhabditida</taxon>
        <taxon>Tylenchina</taxon>
        <taxon>Tylenchomorpha</taxon>
        <taxon>Sphaerularioidea</taxon>
        <taxon>Anguinidae</taxon>
        <taxon>Anguininae</taxon>
        <taxon>Ditylenchus</taxon>
    </lineage>
</organism>
<evidence type="ECO:0000313" key="3">
    <source>
        <dbReference type="WBParaSite" id="jg5884"/>
    </source>
</evidence>
<keyword evidence="2" id="KW-1185">Reference proteome</keyword>
<dbReference type="Proteomes" id="UP000887574">
    <property type="component" value="Unplaced"/>
</dbReference>
<dbReference type="AlphaFoldDB" id="A0A915EJ16"/>
<reference evidence="3" key="1">
    <citation type="submission" date="2022-11" db="UniProtKB">
        <authorList>
            <consortium name="WormBaseParasite"/>
        </authorList>
    </citation>
    <scope>IDENTIFICATION</scope>
</reference>
<accession>A0A915EJ16</accession>
<dbReference type="WBParaSite" id="jg5884">
    <property type="protein sequence ID" value="jg5884"/>
    <property type="gene ID" value="jg5884"/>
</dbReference>
<evidence type="ECO:0000256" key="1">
    <source>
        <dbReference type="SAM" id="MobiDB-lite"/>
    </source>
</evidence>
<sequence length="345" mass="38709">MEFFRAVNPICLSGEVHFNKIDFSPSAGLFEELFDGILTQVDVVQFVAPEGIRGYWFSEALCKFKGLRQANLVCLMKESTKLDVLSKVTSWILMECQQIWEVLAKNFENSKEECSIYGQIESSSNYLSRSIRILKKELSSKISPTIVFKSQMERRQKKLKSSPPSVARSTETSRSRNTRGRKSYWKGRKKMTNTNSSLCSRCRGCVCSSVANGLCHLPSSSGPIKDLHTPTNVTSTSTRINRLSIVYSSSVSSAPKIIFGVRIAVVLKWLRRIIVVKIFDNRSVDKHEVTDALSNAKQSIDRNKVEIDCILGKSESSVKICSKTKLLGEEIGDLISSLRSFSHNI</sequence>
<proteinExistence type="predicted"/>
<name>A0A915EJ16_9BILA</name>
<feature type="compositionally biased region" description="Basic residues" evidence="1">
    <location>
        <begin position="176"/>
        <end position="187"/>
    </location>
</feature>
<feature type="region of interest" description="Disordered" evidence="1">
    <location>
        <begin position="152"/>
        <end position="187"/>
    </location>
</feature>